<comment type="caution">
    <text evidence="1">The sequence shown here is derived from an EMBL/GenBank/DDBJ whole genome shotgun (WGS) entry which is preliminary data.</text>
</comment>
<evidence type="ECO:0008006" key="3">
    <source>
        <dbReference type="Google" id="ProtNLM"/>
    </source>
</evidence>
<keyword evidence="2" id="KW-1185">Reference proteome</keyword>
<sequence length="145" mass="16071">MTHVNDLVVHSLDASASKTTIEPILSLSDQIFNTAASSPTHHSSLDEWHKRLSLPSSVLLYARDTSPSSTEGRLVGFMFAHPKTDSSLPCQTLHIWLAGVTERELSVCTYPGKFGKMFAILQKTGWKVWAWMEGGEKVLMIKTVL</sequence>
<organism evidence="1 2">
    <name type="scientific">Vermiconidia calcicola</name>
    <dbReference type="NCBI Taxonomy" id="1690605"/>
    <lineage>
        <taxon>Eukaryota</taxon>
        <taxon>Fungi</taxon>
        <taxon>Dikarya</taxon>
        <taxon>Ascomycota</taxon>
        <taxon>Pezizomycotina</taxon>
        <taxon>Dothideomycetes</taxon>
        <taxon>Dothideomycetidae</taxon>
        <taxon>Mycosphaerellales</taxon>
        <taxon>Extremaceae</taxon>
        <taxon>Vermiconidia</taxon>
    </lineage>
</organism>
<proteinExistence type="predicted"/>
<dbReference type="Proteomes" id="UP001345827">
    <property type="component" value="Unassembled WGS sequence"/>
</dbReference>
<dbReference type="AlphaFoldDB" id="A0AAV9PYH9"/>
<protein>
    <recommendedName>
        <fullName evidence="3">Ornithine decarboxylase antizyme</fullName>
    </recommendedName>
</protein>
<dbReference type="EMBL" id="JAXLQG010000018">
    <property type="protein sequence ID" value="KAK5530816.1"/>
    <property type="molecule type" value="Genomic_DNA"/>
</dbReference>
<accession>A0AAV9PYH9</accession>
<name>A0AAV9PYH9_9PEZI</name>
<evidence type="ECO:0000313" key="2">
    <source>
        <dbReference type="Proteomes" id="UP001345827"/>
    </source>
</evidence>
<gene>
    <name evidence="1" type="ORF">LTR25_008673</name>
</gene>
<evidence type="ECO:0000313" key="1">
    <source>
        <dbReference type="EMBL" id="KAK5530816.1"/>
    </source>
</evidence>
<reference evidence="1 2" key="1">
    <citation type="submission" date="2023-06" db="EMBL/GenBank/DDBJ databases">
        <title>Black Yeasts Isolated from many extreme environments.</title>
        <authorList>
            <person name="Coleine C."/>
            <person name="Stajich J.E."/>
            <person name="Selbmann L."/>
        </authorList>
    </citation>
    <scope>NUCLEOTIDE SEQUENCE [LARGE SCALE GENOMIC DNA]</scope>
    <source>
        <strain evidence="1 2">CCFEE 5887</strain>
    </source>
</reference>